<evidence type="ECO:0000313" key="6">
    <source>
        <dbReference type="EMBL" id="GGN49142.1"/>
    </source>
</evidence>
<dbReference type="EC" id="3.1.3.48" evidence="2"/>
<dbReference type="SUPFAM" id="SSF52788">
    <property type="entry name" value="Phosphotyrosine protein phosphatases I"/>
    <property type="match status" value="1"/>
</dbReference>
<comment type="similarity">
    <text evidence="1">Belongs to the low molecular weight phosphotyrosine protein phosphatase family.</text>
</comment>
<comment type="caution">
    <text evidence="6">The sequence shown here is derived from an EMBL/GenBank/DDBJ whole genome shotgun (WGS) entry which is preliminary data.</text>
</comment>
<reference evidence="7" key="1">
    <citation type="journal article" date="2019" name="Int. J. Syst. Evol. Microbiol.">
        <title>The Global Catalogue of Microorganisms (GCM) 10K type strain sequencing project: providing services to taxonomists for standard genome sequencing and annotation.</title>
        <authorList>
            <consortium name="The Broad Institute Genomics Platform"/>
            <consortium name="The Broad Institute Genome Sequencing Center for Infectious Disease"/>
            <person name="Wu L."/>
            <person name="Ma J."/>
        </authorList>
    </citation>
    <scope>NUCLEOTIDE SEQUENCE [LARGE SCALE GENOMIC DNA]</scope>
    <source>
        <strain evidence="7">CGMCC 1.6784</strain>
    </source>
</reference>
<keyword evidence="4" id="KW-0904">Protein phosphatase</keyword>
<keyword evidence="7" id="KW-1185">Reference proteome</keyword>
<dbReference type="EMBL" id="BMLK01000008">
    <property type="protein sequence ID" value="GGN49142.1"/>
    <property type="molecule type" value="Genomic_DNA"/>
</dbReference>
<dbReference type="CDD" id="cd16343">
    <property type="entry name" value="LMWPTP"/>
    <property type="match status" value="1"/>
</dbReference>
<dbReference type="InterPro" id="IPR036196">
    <property type="entry name" value="Ptyr_pPase_sf"/>
</dbReference>
<dbReference type="PRINTS" id="PR00719">
    <property type="entry name" value="LMWPTPASE"/>
</dbReference>
<evidence type="ECO:0000259" key="5">
    <source>
        <dbReference type="SMART" id="SM00226"/>
    </source>
</evidence>
<gene>
    <name evidence="6" type="ORF">GCM10011349_19450</name>
</gene>
<sequence>MPDQIPSPSVLFVCLGNICRSPLAEAALRHHAQEADLDVIVDSAGTGSWHIGKCPDPRSRAEALRHGIDIGAYRARQVGPKDFTRFDRIIALDQSNLADLRRIEPAQSRARLSLLLDHIPGMAGQDVEDPYFGGPEGFEVTWHQVSEAAQNLVEALLQERN</sequence>
<feature type="domain" description="Phosphotyrosine protein phosphatase I" evidence="5">
    <location>
        <begin position="8"/>
        <end position="155"/>
    </location>
</feature>
<evidence type="ECO:0000256" key="2">
    <source>
        <dbReference type="ARBA" id="ARBA00013064"/>
    </source>
</evidence>
<dbReference type="InterPro" id="IPR050438">
    <property type="entry name" value="LMW_PTPase"/>
</dbReference>
<dbReference type="SMART" id="SM00226">
    <property type="entry name" value="LMWPc"/>
    <property type="match status" value="1"/>
</dbReference>
<evidence type="ECO:0000313" key="7">
    <source>
        <dbReference type="Proteomes" id="UP000605099"/>
    </source>
</evidence>
<dbReference type="Gene3D" id="3.40.50.2300">
    <property type="match status" value="1"/>
</dbReference>
<dbReference type="InterPro" id="IPR017867">
    <property type="entry name" value="Tyr_phospatase_low_mol_wt"/>
</dbReference>
<evidence type="ECO:0000256" key="4">
    <source>
        <dbReference type="ARBA" id="ARBA00022912"/>
    </source>
</evidence>
<dbReference type="PANTHER" id="PTHR11717">
    <property type="entry name" value="LOW MOLECULAR WEIGHT PROTEIN TYROSINE PHOSPHATASE"/>
    <property type="match status" value="1"/>
</dbReference>
<evidence type="ECO:0000256" key="3">
    <source>
        <dbReference type="ARBA" id="ARBA00022801"/>
    </source>
</evidence>
<keyword evidence="3" id="KW-0378">Hydrolase</keyword>
<name>A0ABQ2JNT0_9SPHN</name>
<dbReference type="RefSeq" id="WP_188819494.1">
    <property type="nucleotide sequence ID" value="NZ_BMLK01000008.1"/>
</dbReference>
<organism evidence="6 7">
    <name type="scientific">Novosphingobium indicum</name>
    <dbReference type="NCBI Taxonomy" id="462949"/>
    <lineage>
        <taxon>Bacteria</taxon>
        <taxon>Pseudomonadati</taxon>
        <taxon>Pseudomonadota</taxon>
        <taxon>Alphaproteobacteria</taxon>
        <taxon>Sphingomonadales</taxon>
        <taxon>Sphingomonadaceae</taxon>
        <taxon>Novosphingobium</taxon>
    </lineage>
</organism>
<protein>
    <recommendedName>
        <fullName evidence="2">protein-tyrosine-phosphatase</fullName>
        <ecNumber evidence="2">3.1.3.48</ecNumber>
    </recommendedName>
</protein>
<evidence type="ECO:0000256" key="1">
    <source>
        <dbReference type="ARBA" id="ARBA00011063"/>
    </source>
</evidence>
<dbReference type="PANTHER" id="PTHR11717:SF7">
    <property type="entry name" value="LOW MOLECULAR WEIGHT PHOSPHOTYROSINE PROTEIN PHOSPHATASE"/>
    <property type="match status" value="1"/>
</dbReference>
<dbReference type="Proteomes" id="UP000605099">
    <property type="component" value="Unassembled WGS sequence"/>
</dbReference>
<proteinExistence type="inferred from homology"/>
<accession>A0ABQ2JNT0</accession>
<dbReference type="InterPro" id="IPR023485">
    <property type="entry name" value="Ptyr_pPase"/>
</dbReference>
<dbReference type="Pfam" id="PF01451">
    <property type="entry name" value="LMWPc"/>
    <property type="match status" value="1"/>
</dbReference>